<organism evidence="11 12">
    <name type="scientific">Artemia franciscana</name>
    <name type="common">Brine shrimp</name>
    <name type="synonym">Artemia sanfranciscana</name>
    <dbReference type="NCBI Taxonomy" id="6661"/>
    <lineage>
        <taxon>Eukaryota</taxon>
        <taxon>Metazoa</taxon>
        <taxon>Ecdysozoa</taxon>
        <taxon>Arthropoda</taxon>
        <taxon>Crustacea</taxon>
        <taxon>Branchiopoda</taxon>
        <taxon>Anostraca</taxon>
        <taxon>Artemiidae</taxon>
        <taxon>Artemia</taxon>
    </lineage>
</organism>
<evidence type="ECO:0000256" key="2">
    <source>
        <dbReference type="ARBA" id="ARBA00005479"/>
    </source>
</evidence>
<sequence>MMDYWNHFDRLGLSESKLDPDTFKLMVLFCKCAKELGIKDTRIASFQIAWSNLLLQNAQLERELESLLAFNNFWKAKIVKAEGQLNVLRHAREALIHKSNLEAVNSKKKLQEISMFKSKCGDYEQDIARHKNNLEEAGYHERLNHSNITKMKAEHDSLKEELKETVKEVESYQDLPPDLQLARFKVAEAKRKLEKLKQKIGRECTVAP</sequence>
<dbReference type="Pfam" id="PF25762">
    <property type="entry name" value="HAUS1"/>
    <property type="match status" value="1"/>
</dbReference>
<evidence type="ECO:0000256" key="4">
    <source>
        <dbReference type="ARBA" id="ARBA00022618"/>
    </source>
</evidence>
<evidence type="ECO:0000256" key="6">
    <source>
        <dbReference type="ARBA" id="ARBA00022776"/>
    </source>
</evidence>
<evidence type="ECO:0000313" key="11">
    <source>
        <dbReference type="EMBL" id="KAK2724322.1"/>
    </source>
</evidence>
<keyword evidence="9" id="KW-0131">Cell cycle</keyword>
<keyword evidence="6" id="KW-0498">Mitosis</keyword>
<evidence type="ECO:0000256" key="9">
    <source>
        <dbReference type="ARBA" id="ARBA00023306"/>
    </source>
</evidence>
<evidence type="ECO:0000256" key="10">
    <source>
        <dbReference type="SAM" id="Coils"/>
    </source>
</evidence>
<dbReference type="PANTHER" id="PTHR31570:SF1">
    <property type="entry name" value="HAUS AUGMIN-LIKE COMPLEX SUBUNIT 1"/>
    <property type="match status" value="1"/>
</dbReference>
<proteinExistence type="inferred from homology"/>
<dbReference type="AlphaFoldDB" id="A0AA88IPB8"/>
<comment type="subcellular location">
    <subcellularLocation>
        <location evidence="1">Cytoplasm</location>
        <location evidence="1">Cytoskeleton</location>
        <location evidence="1">Spindle</location>
    </subcellularLocation>
</comment>
<dbReference type="GO" id="GO:0051301">
    <property type="term" value="P:cell division"/>
    <property type="evidence" value="ECO:0007669"/>
    <property type="project" value="UniProtKB-KW"/>
</dbReference>
<dbReference type="InterPro" id="IPR026243">
    <property type="entry name" value="HAUS1"/>
</dbReference>
<dbReference type="Proteomes" id="UP001187531">
    <property type="component" value="Unassembled WGS sequence"/>
</dbReference>
<gene>
    <name evidence="11" type="ORF">QYM36_000987</name>
</gene>
<feature type="coiled-coil region" evidence="10">
    <location>
        <begin position="148"/>
        <end position="199"/>
    </location>
</feature>
<dbReference type="GO" id="GO:0005829">
    <property type="term" value="C:cytosol"/>
    <property type="evidence" value="ECO:0007669"/>
    <property type="project" value="TreeGrafter"/>
</dbReference>
<keyword evidence="8" id="KW-0206">Cytoskeleton</keyword>
<dbReference type="GO" id="GO:0051225">
    <property type="term" value="P:spindle assembly"/>
    <property type="evidence" value="ECO:0007669"/>
    <property type="project" value="InterPro"/>
</dbReference>
<protein>
    <submittedName>
        <fullName evidence="11">Uncharacterized protein</fullName>
    </submittedName>
</protein>
<name>A0AA88IPB8_ARTSF</name>
<dbReference type="EMBL" id="JAVRJZ010000003">
    <property type="protein sequence ID" value="KAK2724322.1"/>
    <property type="molecule type" value="Genomic_DNA"/>
</dbReference>
<evidence type="ECO:0000313" key="12">
    <source>
        <dbReference type="Proteomes" id="UP001187531"/>
    </source>
</evidence>
<dbReference type="GO" id="GO:0005874">
    <property type="term" value="C:microtubule"/>
    <property type="evidence" value="ECO:0007669"/>
    <property type="project" value="UniProtKB-KW"/>
</dbReference>
<keyword evidence="3" id="KW-0963">Cytoplasm</keyword>
<reference evidence="11" key="1">
    <citation type="submission" date="2023-07" db="EMBL/GenBank/DDBJ databases">
        <title>Chromosome-level genome assembly of Artemia franciscana.</title>
        <authorList>
            <person name="Jo E."/>
        </authorList>
    </citation>
    <scope>NUCLEOTIDE SEQUENCE</scope>
    <source>
        <tissue evidence="11">Whole body</tissue>
    </source>
</reference>
<dbReference type="GO" id="GO:0070652">
    <property type="term" value="C:HAUS complex"/>
    <property type="evidence" value="ECO:0007669"/>
    <property type="project" value="InterPro"/>
</dbReference>
<dbReference type="PANTHER" id="PTHR31570">
    <property type="entry name" value="HAUS AUGMIN-LIKE COMPLEX SUBUNIT 1"/>
    <property type="match status" value="1"/>
</dbReference>
<keyword evidence="7 10" id="KW-0175">Coiled coil</keyword>
<keyword evidence="4" id="KW-0132">Cell division</keyword>
<evidence type="ECO:0000256" key="7">
    <source>
        <dbReference type="ARBA" id="ARBA00023054"/>
    </source>
</evidence>
<comment type="caution">
    <text evidence="11">The sequence shown here is derived from an EMBL/GenBank/DDBJ whole genome shotgun (WGS) entry which is preliminary data.</text>
</comment>
<comment type="similarity">
    <text evidence="2">Belongs to the HAUS1 family.</text>
</comment>
<evidence type="ECO:0000256" key="1">
    <source>
        <dbReference type="ARBA" id="ARBA00004186"/>
    </source>
</evidence>
<keyword evidence="12" id="KW-1185">Reference proteome</keyword>
<evidence type="ECO:0000256" key="3">
    <source>
        <dbReference type="ARBA" id="ARBA00022490"/>
    </source>
</evidence>
<keyword evidence="5" id="KW-0493">Microtubule</keyword>
<dbReference type="GO" id="GO:0005819">
    <property type="term" value="C:spindle"/>
    <property type="evidence" value="ECO:0007669"/>
    <property type="project" value="UniProtKB-SubCell"/>
</dbReference>
<accession>A0AA88IPB8</accession>
<evidence type="ECO:0000256" key="8">
    <source>
        <dbReference type="ARBA" id="ARBA00023212"/>
    </source>
</evidence>
<evidence type="ECO:0000256" key="5">
    <source>
        <dbReference type="ARBA" id="ARBA00022701"/>
    </source>
</evidence>